<comment type="caution">
    <text evidence="2">The sequence shown here is derived from an EMBL/GenBank/DDBJ whole genome shotgun (WGS) entry which is preliminary data.</text>
</comment>
<dbReference type="SUPFAM" id="SSF48452">
    <property type="entry name" value="TPR-like"/>
    <property type="match status" value="1"/>
</dbReference>
<reference evidence="2" key="1">
    <citation type="submission" date="2023-04" db="EMBL/GenBank/DDBJ databases">
        <title>Comparative genomic analysis of Cohnella hashimotonis sp. nov., isolated from the International Space Station.</title>
        <authorList>
            <person name="Venkateswaran K."/>
            <person name="Simpson A."/>
        </authorList>
    </citation>
    <scope>NUCLEOTIDE SEQUENCE</scope>
    <source>
        <strain evidence="2">F6_2S_P_1</strain>
    </source>
</reference>
<dbReference type="Proteomes" id="UP001161691">
    <property type="component" value="Unassembled WGS sequence"/>
</dbReference>
<dbReference type="Gene3D" id="3.90.550.10">
    <property type="entry name" value="Spore Coat Polysaccharide Biosynthesis Protein SpsA, Chain A"/>
    <property type="match status" value="1"/>
</dbReference>
<dbReference type="RefSeq" id="WP_282912274.1">
    <property type="nucleotide sequence ID" value="NZ_JAGRPV010000001.1"/>
</dbReference>
<dbReference type="GO" id="GO:0032259">
    <property type="term" value="P:methylation"/>
    <property type="evidence" value="ECO:0007669"/>
    <property type="project" value="UniProtKB-KW"/>
</dbReference>
<keyword evidence="3" id="KW-1185">Reference proteome</keyword>
<dbReference type="EMBL" id="JAGRPV010000001">
    <property type="protein sequence ID" value="MDI4649662.1"/>
    <property type="molecule type" value="Genomic_DNA"/>
</dbReference>
<sequence length="689" mass="78697">MTVTRLLLGSPVRQQAPVLEAFLASLERMDLSGIDLSYYFIDDNEQPDSSALLERFAGRYASVRLVKGGEADGDHQPDNYRNEYTHIWKEALIWKVAAYKDSILSVARNEGFDGVFLIDSDLILHPKTLQRLVLANKEIVSNVFWTSWQPGTRPMPQVWLHGEYEQYPLERRQTPTEAQKALETELFYGRLRMPGVYEVGGLGACTLISREAIEAGVSFAEISNLGYWGEDRHFCVRASALGLKLYVETTHPAYHLYRGTDLEGMPAFVEQCLAGEVTEAAGSPTSPYDDALRLASFGYEIAAAYRMQQYLALGDADTVPVHRAHASLFLDDFHSRRGNGDEGRAILLRELLNHKRAELYCRLGAKCMDREDWREAAIWYKQATKAYRPFSEADSPDPAAWTWKPYIQLCLCYEYLGDRNLAYYYNNEGLRFDPRHPGMLSNKEFLERVMEASTPEPQEAEARIAKSGLSDEDAMSRFIREDDAFMLHFTYELPEAWWSRRYEYAWASRFLTAEDTVLDAASGVCHPFKFFAASRTAATYAFDLDPRILSRSAILDDIADSVSPRAKSEFDLDLFNRIQFTQCDMTRLPYEDQFFDKVFCISVLEHVDERTLRGALEEFRRVLKNDGLLVLTVDYPNVDMKMFAAQMDAVGWRFAGMHDFDEPDNAISTTMWGPEIKCIRLLLAKRPAS</sequence>
<dbReference type="GO" id="GO:0008168">
    <property type="term" value="F:methyltransferase activity"/>
    <property type="evidence" value="ECO:0007669"/>
    <property type="project" value="UniProtKB-KW"/>
</dbReference>
<dbReference type="InterPro" id="IPR029044">
    <property type="entry name" value="Nucleotide-diphossugar_trans"/>
</dbReference>
<dbReference type="Pfam" id="PF08241">
    <property type="entry name" value="Methyltransf_11"/>
    <property type="match status" value="1"/>
</dbReference>
<dbReference type="InterPro" id="IPR013216">
    <property type="entry name" value="Methyltransf_11"/>
</dbReference>
<gene>
    <name evidence="2" type="ORF">KB449_32340</name>
</gene>
<evidence type="ECO:0000259" key="1">
    <source>
        <dbReference type="Pfam" id="PF08241"/>
    </source>
</evidence>
<evidence type="ECO:0000313" key="3">
    <source>
        <dbReference type="Proteomes" id="UP001161691"/>
    </source>
</evidence>
<organism evidence="2 3">
    <name type="scientific">Cohnella hashimotonis</name>
    <dbReference type="NCBI Taxonomy" id="2826895"/>
    <lineage>
        <taxon>Bacteria</taxon>
        <taxon>Bacillati</taxon>
        <taxon>Bacillota</taxon>
        <taxon>Bacilli</taxon>
        <taxon>Bacillales</taxon>
        <taxon>Paenibacillaceae</taxon>
        <taxon>Cohnella</taxon>
    </lineage>
</organism>
<dbReference type="InterPro" id="IPR011990">
    <property type="entry name" value="TPR-like_helical_dom_sf"/>
</dbReference>
<dbReference type="SUPFAM" id="SSF53335">
    <property type="entry name" value="S-adenosyl-L-methionine-dependent methyltransferases"/>
    <property type="match status" value="1"/>
</dbReference>
<dbReference type="SUPFAM" id="SSF53448">
    <property type="entry name" value="Nucleotide-diphospho-sugar transferases"/>
    <property type="match status" value="1"/>
</dbReference>
<evidence type="ECO:0000313" key="2">
    <source>
        <dbReference type="EMBL" id="MDI4649662.1"/>
    </source>
</evidence>
<accession>A0ABT6TV47</accession>
<feature type="domain" description="Methyltransferase type 11" evidence="1">
    <location>
        <begin position="518"/>
        <end position="631"/>
    </location>
</feature>
<dbReference type="Gene3D" id="1.25.40.10">
    <property type="entry name" value="Tetratricopeptide repeat domain"/>
    <property type="match status" value="1"/>
</dbReference>
<dbReference type="InterPro" id="IPR029063">
    <property type="entry name" value="SAM-dependent_MTases_sf"/>
</dbReference>
<proteinExistence type="predicted"/>
<keyword evidence="2" id="KW-0808">Transferase</keyword>
<name>A0ABT6TV47_9BACL</name>
<protein>
    <submittedName>
        <fullName evidence="2">Methyltransferase domain-containing protein</fullName>
    </submittedName>
</protein>
<dbReference type="CDD" id="cd02440">
    <property type="entry name" value="AdoMet_MTases"/>
    <property type="match status" value="1"/>
</dbReference>
<dbReference type="Gene3D" id="3.40.50.150">
    <property type="entry name" value="Vaccinia Virus protein VP39"/>
    <property type="match status" value="1"/>
</dbReference>
<keyword evidence="2" id="KW-0489">Methyltransferase</keyword>